<organism evidence="6 7">
    <name type="scientific">Bicyclus anynana</name>
    <name type="common">Squinting bush brown butterfly</name>
    <dbReference type="NCBI Taxonomy" id="110368"/>
    <lineage>
        <taxon>Eukaryota</taxon>
        <taxon>Metazoa</taxon>
        <taxon>Ecdysozoa</taxon>
        <taxon>Arthropoda</taxon>
        <taxon>Hexapoda</taxon>
        <taxon>Insecta</taxon>
        <taxon>Pterygota</taxon>
        <taxon>Neoptera</taxon>
        <taxon>Endopterygota</taxon>
        <taxon>Lepidoptera</taxon>
        <taxon>Glossata</taxon>
        <taxon>Ditrysia</taxon>
        <taxon>Papilionoidea</taxon>
        <taxon>Nymphalidae</taxon>
        <taxon>Satyrinae</taxon>
        <taxon>Satyrini</taxon>
        <taxon>Mycalesina</taxon>
        <taxon>Bicyclus</taxon>
    </lineage>
</organism>
<accession>A0ABM3LQ41</accession>
<evidence type="ECO:0000259" key="5">
    <source>
        <dbReference type="Pfam" id="PF04389"/>
    </source>
</evidence>
<dbReference type="Pfam" id="PF04389">
    <property type="entry name" value="Peptidase_M28"/>
    <property type="match status" value="2"/>
</dbReference>
<keyword evidence="4" id="KW-0812">Transmembrane</keyword>
<dbReference type="Proteomes" id="UP001652582">
    <property type="component" value="Chromosome 2"/>
</dbReference>
<evidence type="ECO:0000256" key="2">
    <source>
        <dbReference type="ARBA" id="ARBA00004240"/>
    </source>
</evidence>
<sequence length="471" mass="52816">MKPKTEDDPTPRRNVPSPFFVLLLGFFMLVAFVTTAIEDELPRPIGEQEIGVNDSNTFSEESAKKYLQIILGDKPRVFGLEYHYIKTRDLKNLFDSIAAKSNIPIHTDWQLVDGYFWLSIGSPSVYRNLSNVIAVLEGESGFYPNGTIGTSILVNCHHDSVPFAIGASDDGLFCAAMVETLEKLSRRTTKLKHNIIFISNGAEEMGLQVTDARVLEAFRRSTSRPMAQSLGEFLFTNRIIPSDTDFRIWRDFGDIMGIDLAFVQWGHIYHTRNDRIELIRDGVMQNAGNMLLPLVQTLADYEGLVNRVPRSTAVYFDYMGWFLITFTRSAALAVDILVVLLGFTSVAYPIFIFGISTQTTLSFIRELLWSLVGRFLSIVSGAVVITVFASIMIATTIQMRYPTISNFLFIDKTGLINADYSSNGGHTFHHNGVYAGSMLHTNVLQRQISDRNSSVLDVCRQYDLYDGGSIL</sequence>
<feature type="domain" description="Peptidase M28" evidence="5">
    <location>
        <begin position="131"/>
        <end position="208"/>
    </location>
</feature>
<dbReference type="PANTHER" id="PTHR12147">
    <property type="entry name" value="METALLOPEPTIDASE M28 FAMILY MEMBER"/>
    <property type="match status" value="1"/>
</dbReference>
<feature type="transmembrane region" description="Helical" evidence="4">
    <location>
        <begin position="20"/>
        <end position="37"/>
    </location>
</feature>
<evidence type="ECO:0000256" key="4">
    <source>
        <dbReference type="SAM" id="Phobius"/>
    </source>
</evidence>
<keyword evidence="4" id="KW-0472">Membrane</keyword>
<feature type="transmembrane region" description="Helical" evidence="4">
    <location>
        <begin position="375"/>
        <end position="397"/>
    </location>
</feature>
<dbReference type="Gene3D" id="3.40.630.10">
    <property type="entry name" value="Zn peptidases"/>
    <property type="match status" value="2"/>
</dbReference>
<reference evidence="7" key="2">
    <citation type="submission" date="2025-08" db="UniProtKB">
        <authorList>
            <consortium name="RefSeq"/>
        </authorList>
    </citation>
    <scope>IDENTIFICATION</scope>
</reference>
<evidence type="ECO:0000313" key="6">
    <source>
        <dbReference type="Proteomes" id="UP001652582"/>
    </source>
</evidence>
<name>A0ABM3LQ41_BICAN</name>
<evidence type="ECO:0000313" key="7">
    <source>
        <dbReference type="RefSeq" id="XP_052741195.1"/>
    </source>
</evidence>
<keyword evidence="6" id="KW-1185">Reference proteome</keyword>
<comment type="subcellular location">
    <subcellularLocation>
        <location evidence="2">Endoplasmic reticulum</location>
    </subcellularLocation>
</comment>
<keyword evidence="3" id="KW-0256">Endoplasmic reticulum</keyword>
<feature type="transmembrane region" description="Helical" evidence="4">
    <location>
        <begin position="332"/>
        <end position="355"/>
    </location>
</feature>
<dbReference type="SUPFAM" id="SSF53187">
    <property type="entry name" value="Zn-dependent exopeptidases"/>
    <property type="match status" value="1"/>
</dbReference>
<dbReference type="GeneID" id="112054081"/>
<gene>
    <name evidence="7" type="primary">LOC112054081</name>
</gene>
<dbReference type="InterPro" id="IPR007484">
    <property type="entry name" value="Peptidase_M28"/>
</dbReference>
<evidence type="ECO:0000256" key="1">
    <source>
        <dbReference type="ARBA" id="ARBA00001947"/>
    </source>
</evidence>
<evidence type="ECO:0000256" key="3">
    <source>
        <dbReference type="ARBA" id="ARBA00022824"/>
    </source>
</evidence>
<keyword evidence="4" id="KW-1133">Transmembrane helix</keyword>
<dbReference type="RefSeq" id="XP_052741195.1">
    <property type="nucleotide sequence ID" value="XM_052885235.1"/>
</dbReference>
<dbReference type="InterPro" id="IPR045175">
    <property type="entry name" value="M28_fam"/>
</dbReference>
<dbReference type="PANTHER" id="PTHR12147:SF22">
    <property type="entry name" value="ENDOPLASMIC RETICULUM METALLOPEPTIDASE 1"/>
    <property type="match status" value="1"/>
</dbReference>
<feature type="domain" description="Peptidase M28" evidence="5">
    <location>
        <begin position="211"/>
        <end position="294"/>
    </location>
</feature>
<comment type="cofactor">
    <cofactor evidence="1">
        <name>Zn(2+)</name>
        <dbReference type="ChEBI" id="CHEBI:29105"/>
    </cofactor>
</comment>
<proteinExistence type="predicted"/>
<protein>
    <submittedName>
        <fullName evidence="7">Endoplasmic reticulum metallopeptidase 1-like</fullName>
    </submittedName>
</protein>
<reference evidence="6" key="1">
    <citation type="submission" date="2025-05" db="UniProtKB">
        <authorList>
            <consortium name="RefSeq"/>
        </authorList>
    </citation>
    <scope>NUCLEOTIDE SEQUENCE [LARGE SCALE GENOMIC DNA]</scope>
</reference>